<dbReference type="AlphaFoldDB" id="A0A6J5FBZ7"/>
<dbReference type="Proteomes" id="UP000494363">
    <property type="component" value="Unassembled WGS sequence"/>
</dbReference>
<name>A0A6J5FBZ7_9BURK</name>
<proteinExistence type="predicted"/>
<sequence length="39" mass="4561">MEYRNAGDEMIGLSRADFRQTTGEQNQGGVPERKRRHRL</sequence>
<evidence type="ECO:0000313" key="3">
    <source>
        <dbReference type="Proteomes" id="UP000494363"/>
    </source>
</evidence>
<feature type="compositionally biased region" description="Polar residues" evidence="1">
    <location>
        <begin position="19"/>
        <end position="28"/>
    </location>
</feature>
<gene>
    <name evidence="2" type="ORF">LMG29542_08634</name>
</gene>
<evidence type="ECO:0000313" key="2">
    <source>
        <dbReference type="EMBL" id="CAB3775252.1"/>
    </source>
</evidence>
<reference evidence="2 3" key="1">
    <citation type="submission" date="2020-04" db="EMBL/GenBank/DDBJ databases">
        <authorList>
            <person name="De Canck E."/>
        </authorList>
    </citation>
    <scope>NUCLEOTIDE SEQUENCE [LARGE SCALE GENOMIC DNA]</scope>
    <source>
        <strain evidence="2 3">LMG 29542</strain>
    </source>
</reference>
<evidence type="ECO:0000256" key="1">
    <source>
        <dbReference type="SAM" id="MobiDB-lite"/>
    </source>
</evidence>
<keyword evidence="3" id="KW-1185">Reference proteome</keyword>
<protein>
    <submittedName>
        <fullName evidence="2">Uncharacterized protein</fullName>
    </submittedName>
</protein>
<accession>A0A6J5FBZ7</accession>
<organism evidence="2 3">
    <name type="scientific">Paraburkholderia humisilvae</name>
    <dbReference type="NCBI Taxonomy" id="627669"/>
    <lineage>
        <taxon>Bacteria</taxon>
        <taxon>Pseudomonadati</taxon>
        <taxon>Pseudomonadota</taxon>
        <taxon>Betaproteobacteria</taxon>
        <taxon>Burkholderiales</taxon>
        <taxon>Burkholderiaceae</taxon>
        <taxon>Paraburkholderia</taxon>
    </lineage>
</organism>
<feature type="region of interest" description="Disordered" evidence="1">
    <location>
        <begin position="1"/>
        <end position="39"/>
    </location>
</feature>
<dbReference type="EMBL" id="CADIKH010000347">
    <property type="protein sequence ID" value="CAB3775252.1"/>
    <property type="molecule type" value="Genomic_DNA"/>
</dbReference>